<protein>
    <submittedName>
        <fullName evidence="2">AAA family ATPase</fullName>
    </submittedName>
</protein>
<dbReference type="InterPro" id="IPR018631">
    <property type="entry name" value="AAA-ATPase-like_dom"/>
</dbReference>
<proteinExistence type="predicted"/>
<dbReference type="Proteomes" id="UP000434044">
    <property type="component" value="Unassembled WGS sequence"/>
</dbReference>
<accession>A0A6N8EKG8</accession>
<dbReference type="EMBL" id="WNKT01000135">
    <property type="protein sequence ID" value="MTW23266.1"/>
    <property type="molecule type" value="Genomic_DNA"/>
</dbReference>
<dbReference type="AlphaFoldDB" id="A0A6N8EKG8"/>
<evidence type="ECO:0000313" key="3">
    <source>
        <dbReference type="Proteomes" id="UP000434044"/>
    </source>
</evidence>
<comment type="caution">
    <text evidence="2">The sequence shown here is derived from an EMBL/GenBank/DDBJ whole genome shotgun (WGS) entry which is preliminary data.</text>
</comment>
<evidence type="ECO:0000313" key="2">
    <source>
        <dbReference type="EMBL" id="MTW23266.1"/>
    </source>
</evidence>
<name>A0A6N8EKG8_9GAMM</name>
<organism evidence="2 3">
    <name type="scientific">Allochromatium palmeri</name>
    <dbReference type="NCBI Taxonomy" id="231048"/>
    <lineage>
        <taxon>Bacteria</taxon>
        <taxon>Pseudomonadati</taxon>
        <taxon>Pseudomonadota</taxon>
        <taxon>Gammaproteobacteria</taxon>
        <taxon>Chromatiales</taxon>
        <taxon>Chromatiaceae</taxon>
        <taxon>Allochromatium</taxon>
    </lineage>
</organism>
<dbReference type="PANTHER" id="PTHR34825:SF1">
    <property type="entry name" value="AAA-ATPASE-LIKE DOMAIN-CONTAINING PROTEIN"/>
    <property type="match status" value="1"/>
</dbReference>
<gene>
    <name evidence="2" type="ORF">GJ668_19790</name>
</gene>
<dbReference type="Pfam" id="PF09820">
    <property type="entry name" value="AAA-ATPase_like"/>
    <property type="match status" value="1"/>
</dbReference>
<reference evidence="2 3" key="1">
    <citation type="submission" date="2019-11" db="EMBL/GenBank/DDBJ databases">
        <title>Whole-genome sequence of the anaerobic purple sulfur bacterium Allochromatium palmeri DSM 15591.</title>
        <authorList>
            <person name="Kyndt J.A."/>
            <person name="Meyer T.E."/>
        </authorList>
    </citation>
    <scope>NUCLEOTIDE SEQUENCE [LARGE SCALE GENOMIC DNA]</scope>
    <source>
        <strain evidence="2 3">DSM 15591</strain>
    </source>
</reference>
<evidence type="ECO:0000259" key="1">
    <source>
        <dbReference type="Pfam" id="PF09820"/>
    </source>
</evidence>
<feature type="domain" description="AAA-ATPase-like" evidence="1">
    <location>
        <begin position="9"/>
        <end position="109"/>
    </location>
</feature>
<dbReference type="PANTHER" id="PTHR34825">
    <property type="entry name" value="CONSERVED PROTEIN, WITH A WEAK D-GALACTARATE DEHYDRATASE/ALTRONATE HYDROLASE DOMAIN"/>
    <property type="match status" value="1"/>
</dbReference>
<sequence length="110" mass="12744">MPDVKRPLPISLQTFRKLREGGFSYVDKTAHIATLTQDTGAYFLSRPRRFGKSLFVDTLKEVFEGSEELFRGLYIHDRWDWEQRSPVIVLNFAAGVIQSRAQLDEMLAEH</sequence>
<dbReference type="RefSeq" id="WP_155451798.1">
    <property type="nucleotide sequence ID" value="NZ_WNKT01000135.1"/>
</dbReference>
<dbReference type="OrthoDB" id="9808684at2"/>
<feature type="non-terminal residue" evidence="2">
    <location>
        <position position="110"/>
    </location>
</feature>
<keyword evidence="3" id="KW-1185">Reference proteome</keyword>